<accession>A0A0H3G0M9</accession>
<evidence type="ECO:0000313" key="3">
    <source>
        <dbReference type="Proteomes" id="UP000001494"/>
    </source>
</evidence>
<gene>
    <name evidence="2" type="ordered locus">Zmob_1710</name>
</gene>
<feature type="signal peptide" evidence="1">
    <location>
        <begin position="1"/>
        <end position="30"/>
    </location>
</feature>
<dbReference type="OrthoDB" id="7467144at2"/>
<organism evidence="2 3">
    <name type="scientific">Zymomonas mobilis subsp. mobilis (strain ATCC 10988 / DSM 424 / LMG 404 / NCIMB 8938 / NRRL B-806 / ZM1)</name>
    <dbReference type="NCBI Taxonomy" id="555217"/>
    <lineage>
        <taxon>Bacteria</taxon>
        <taxon>Pseudomonadati</taxon>
        <taxon>Pseudomonadota</taxon>
        <taxon>Alphaproteobacteria</taxon>
        <taxon>Sphingomonadales</taxon>
        <taxon>Zymomonadaceae</taxon>
        <taxon>Zymomonas</taxon>
    </lineage>
</organism>
<name>A0A0H3G0M9_ZYMMA</name>
<reference evidence="2 3" key="1">
    <citation type="journal article" date="2011" name="J. Bacteriol.">
        <title>Genome sequence of the ethanol-producing Zymomonas mobilis subsp. mobilis lectotype strain ATCC 10988.</title>
        <authorList>
            <person name="Pappas K.M."/>
            <person name="Kouvelis V.N."/>
            <person name="Saunders E."/>
            <person name="Brettin T.S."/>
            <person name="Bruce D."/>
            <person name="Detter C."/>
            <person name="Balakireva M."/>
            <person name="Han C.S."/>
            <person name="Savvakis G."/>
            <person name="Kyrpides N.C."/>
            <person name="Typas M.A."/>
        </authorList>
    </citation>
    <scope>NUCLEOTIDE SEQUENCE [LARGE SCALE GENOMIC DNA]</scope>
    <source>
        <strain evidence="3">ATCC 10988 / DSM 424 / CCUG 17860 / LMG 404 / NCIMB 8938 / NRRL B-806 / ZM1</strain>
    </source>
</reference>
<dbReference type="GeneID" id="79905239"/>
<dbReference type="Proteomes" id="UP000001494">
    <property type="component" value="Chromosome"/>
</dbReference>
<sequence length="224" mass="24589" precursor="true">MVISFGRRIASFLTAGFISAGLLASAPASANTGYLFWSPHDFSGKPVKDNDPSVVLPLVNATPAEQRANLVWTLRSGLNVAALQCQFAPILETAHVYNQLLATHKRELASAYTALGGYFRRTGGRFGQVKFDQHSTQTYNRFSTMQAQLGFCDTAASIAHEAMIHPKGSLFTLAEKRMQEFKNSLVPVKDILAPTVKLTSEPPLPPFNNECWDKDRLSRKCQAG</sequence>
<dbReference type="AlphaFoldDB" id="A0A0H3G0M9"/>
<evidence type="ECO:0000313" key="2">
    <source>
        <dbReference type="EMBL" id="AEH63523.1"/>
    </source>
</evidence>
<protein>
    <submittedName>
        <fullName evidence="2">Uncharacterized protein</fullName>
    </submittedName>
</protein>
<dbReference type="KEGG" id="zmm:Zmob_1710"/>
<feature type="chain" id="PRO_5002609572" evidence="1">
    <location>
        <begin position="31"/>
        <end position="224"/>
    </location>
</feature>
<dbReference type="EMBL" id="CP002850">
    <property type="protein sequence ID" value="AEH63523.1"/>
    <property type="molecule type" value="Genomic_DNA"/>
</dbReference>
<keyword evidence="1" id="KW-0732">Signal</keyword>
<dbReference type="HOGENOM" id="CLU_1165223_0_0_5"/>
<proteinExistence type="predicted"/>
<dbReference type="eggNOG" id="ENOG503460K">
    <property type="taxonomic scope" value="Bacteria"/>
</dbReference>
<evidence type="ECO:0000256" key="1">
    <source>
        <dbReference type="SAM" id="SignalP"/>
    </source>
</evidence>
<dbReference type="RefSeq" id="WP_011241180.1">
    <property type="nucleotide sequence ID" value="NC_017262.1"/>
</dbReference>